<accession>A0A0F4ERM7</accession>
<evidence type="ECO:0000313" key="1">
    <source>
        <dbReference type="EMBL" id="KJX75591.1"/>
    </source>
</evidence>
<evidence type="ECO:0000313" key="2">
    <source>
        <dbReference type="Proteomes" id="UP000053699"/>
    </source>
</evidence>
<proteinExistence type="predicted"/>
<name>A0A0F4ERM7_9MYCO</name>
<dbReference type="Proteomes" id="UP000053699">
    <property type="component" value="Unassembled WGS sequence"/>
</dbReference>
<dbReference type="AlphaFoldDB" id="A0A0F4ERM7"/>
<dbReference type="EMBL" id="JRPY01000030">
    <property type="protein sequence ID" value="KJX75591.1"/>
    <property type="molecule type" value="Genomic_DNA"/>
</dbReference>
<organism evidence="1 2">
    <name type="scientific">Mycobacterium lepromatosis</name>
    <dbReference type="NCBI Taxonomy" id="480418"/>
    <lineage>
        <taxon>Bacteria</taxon>
        <taxon>Bacillati</taxon>
        <taxon>Actinomycetota</taxon>
        <taxon>Actinomycetes</taxon>
        <taxon>Mycobacteriales</taxon>
        <taxon>Mycobacteriaceae</taxon>
        <taxon>Mycobacterium</taxon>
    </lineage>
</organism>
<protein>
    <submittedName>
        <fullName evidence="1">Uncharacterized protein</fullName>
    </submittedName>
</protein>
<comment type="caution">
    <text evidence="1">The sequence shown here is derived from an EMBL/GenBank/DDBJ whole genome shotgun (WGS) entry which is preliminary data.</text>
</comment>
<keyword evidence="2" id="KW-1185">Reference proteome</keyword>
<reference evidence="1 2" key="1">
    <citation type="journal article" date="2015" name="Proc. Natl. Acad. Sci. U.S.A.">
        <title>Insight into the evolution and origin of leprosy bacilli from the genome sequence of Mycobacterium lepromatosis.</title>
        <authorList>
            <person name="Singh P."/>
            <person name="Benjak A."/>
            <person name="Schuenemann V.J."/>
            <person name="Herbig A."/>
            <person name="Avanzi C."/>
            <person name="Busso P."/>
            <person name="Nieselt K."/>
            <person name="Krause J."/>
            <person name="Vera-Cabrera L."/>
            <person name="Cole S.T."/>
        </authorList>
    </citation>
    <scope>NUCLEOTIDE SEQUENCE [LARGE SCALE GENOMIC DNA]</scope>
    <source>
        <strain evidence="1 2">Mx1-22A</strain>
    </source>
</reference>
<gene>
    <name evidence="1" type="ORF">MLPM_0573</name>
</gene>
<sequence length="53" mass="5939">MGLFPREALEVPRTDHWPGLISYLAELGRSVSSALRVASAALWFSVPVGWVWR</sequence>
<dbReference type="PATRIC" id="fig|480418.6.peg.1201"/>